<dbReference type="GO" id="GO:1901605">
    <property type="term" value="P:alpha-amino acid metabolic process"/>
    <property type="evidence" value="ECO:0007669"/>
    <property type="project" value="TreeGrafter"/>
</dbReference>
<evidence type="ECO:0000256" key="5">
    <source>
        <dbReference type="ARBA" id="ARBA00022679"/>
    </source>
</evidence>
<dbReference type="InterPro" id="IPR050859">
    <property type="entry name" value="Class-I_PLP-dep_aminotransf"/>
</dbReference>
<dbReference type="Gene3D" id="3.40.640.10">
    <property type="entry name" value="Type I PLP-dependent aspartate aminotransferase-like (Major domain)"/>
    <property type="match status" value="1"/>
</dbReference>
<proteinExistence type="inferred from homology"/>
<keyword evidence="5 8" id="KW-0808">Transferase</keyword>
<dbReference type="Proteomes" id="UP000297597">
    <property type="component" value="Unassembled WGS sequence"/>
</dbReference>
<keyword evidence="9" id="KW-1185">Reference proteome</keyword>
<evidence type="ECO:0000256" key="6">
    <source>
        <dbReference type="ARBA" id="ARBA00022898"/>
    </source>
</evidence>
<dbReference type="InterPro" id="IPR015424">
    <property type="entry name" value="PyrdxlP-dep_Trfase"/>
</dbReference>
<dbReference type="Gene3D" id="3.90.1150.10">
    <property type="entry name" value="Aspartate Aminotransferase, domain 1"/>
    <property type="match status" value="1"/>
</dbReference>
<dbReference type="InterPro" id="IPR015421">
    <property type="entry name" value="PyrdxlP-dep_Trfase_major"/>
</dbReference>
<dbReference type="AlphaFoldDB" id="A0A4Y7RIM7"/>
<dbReference type="EC" id="2.6.1.39" evidence="8"/>
<dbReference type="InterPro" id="IPR015422">
    <property type="entry name" value="PyrdxlP-dep_Trfase_small"/>
</dbReference>
<dbReference type="SUPFAM" id="SSF53383">
    <property type="entry name" value="PLP-dependent transferases"/>
    <property type="match status" value="1"/>
</dbReference>
<sequence length="393" mass="44188">MSYNYAERVSQMESSVIREILKVTERPEVISFAGGLPAPEMFPLKEIREAFCHVLESGDPSVLQYSTTEGYPPLREYIAARMREKGVEAGPDNILVTNGSQQALDLLAKLFINPGDVVLVEKPSYLGAIQTFRSYQAGFVAVPADNQGIDVEAMELAIKRQHPKLIYLTPTFKNPTGVTMSLERRRAVADLLGKFETPLIEDDPYGELRYCGETLPPVKSFDIAGQVIYLSTFSKTIAPGLRLGWIAASRELIRKLVLAKQGTDLHTGTLVQRAVQSYLENSDVSGHVLAIRKEYGRRRDIMLEEMQKNFPDGIFWTKPDGGMFLWVTMPDHFDTIQLLERAIEEKVAYVPGAPFYPDREGLNTMRLNFSNSTPDQIKNGIRRLTRLFTSCMN</sequence>
<evidence type="ECO:0000256" key="1">
    <source>
        <dbReference type="ARBA" id="ARBA00001933"/>
    </source>
</evidence>
<reference evidence="8 9" key="1">
    <citation type="journal article" date="2018" name="Environ. Microbiol.">
        <title>Novel energy conservation strategies and behaviour of Pelotomaculum schinkii driving syntrophic propionate catabolism.</title>
        <authorList>
            <person name="Hidalgo-Ahumada C.A.P."/>
            <person name="Nobu M.K."/>
            <person name="Narihiro T."/>
            <person name="Tamaki H."/>
            <person name="Liu W.T."/>
            <person name="Kamagata Y."/>
            <person name="Stams A.J.M."/>
            <person name="Imachi H."/>
            <person name="Sousa D.Z."/>
        </authorList>
    </citation>
    <scope>NUCLEOTIDE SEQUENCE [LARGE SCALE GENOMIC DNA]</scope>
    <source>
        <strain evidence="8 9">MGP</strain>
    </source>
</reference>
<dbReference type="InterPro" id="IPR004839">
    <property type="entry name" value="Aminotransferase_I/II_large"/>
</dbReference>
<dbReference type="CDD" id="cd00609">
    <property type="entry name" value="AAT_like"/>
    <property type="match status" value="1"/>
</dbReference>
<evidence type="ECO:0000256" key="2">
    <source>
        <dbReference type="ARBA" id="ARBA00007441"/>
    </source>
</evidence>
<dbReference type="GO" id="GO:0030170">
    <property type="term" value="F:pyridoxal phosphate binding"/>
    <property type="evidence" value="ECO:0007669"/>
    <property type="project" value="InterPro"/>
</dbReference>
<evidence type="ECO:0000313" key="8">
    <source>
        <dbReference type="EMBL" id="TEB08845.1"/>
    </source>
</evidence>
<dbReference type="FunFam" id="3.40.640.10:FF:000053">
    <property type="entry name" value="Aminotransferase, class I"/>
    <property type="match status" value="1"/>
</dbReference>
<protein>
    <submittedName>
        <fullName evidence="8">2-aminoadipate transaminase</fullName>
        <ecNumber evidence="8">2.6.1.39</ecNumber>
    </submittedName>
</protein>
<evidence type="ECO:0000256" key="3">
    <source>
        <dbReference type="ARBA" id="ARBA00011738"/>
    </source>
</evidence>
<evidence type="ECO:0000256" key="4">
    <source>
        <dbReference type="ARBA" id="ARBA00022576"/>
    </source>
</evidence>
<comment type="caution">
    <text evidence="8">The sequence shown here is derived from an EMBL/GenBank/DDBJ whole genome shotgun (WGS) entry which is preliminary data.</text>
</comment>
<comment type="cofactor">
    <cofactor evidence="1">
        <name>pyridoxal 5'-phosphate</name>
        <dbReference type="ChEBI" id="CHEBI:597326"/>
    </cofactor>
</comment>
<dbReference type="PANTHER" id="PTHR42790:SF19">
    <property type="entry name" value="KYNURENINE_ALPHA-AMINOADIPATE AMINOTRANSFERASE, MITOCHONDRIAL"/>
    <property type="match status" value="1"/>
</dbReference>
<dbReference type="PANTHER" id="PTHR42790">
    <property type="entry name" value="AMINOTRANSFERASE"/>
    <property type="match status" value="1"/>
</dbReference>
<organism evidence="8 9">
    <name type="scientific">Pelotomaculum propionicicum</name>
    <dbReference type="NCBI Taxonomy" id="258475"/>
    <lineage>
        <taxon>Bacteria</taxon>
        <taxon>Bacillati</taxon>
        <taxon>Bacillota</taxon>
        <taxon>Clostridia</taxon>
        <taxon>Eubacteriales</taxon>
        <taxon>Desulfotomaculaceae</taxon>
        <taxon>Pelotomaculum</taxon>
    </lineage>
</organism>
<comment type="similarity">
    <text evidence="2">Belongs to the class-I pyridoxal-phosphate-dependent aminotransferase family.</text>
</comment>
<keyword evidence="4 8" id="KW-0032">Aminotransferase</keyword>
<evidence type="ECO:0000259" key="7">
    <source>
        <dbReference type="Pfam" id="PF00155"/>
    </source>
</evidence>
<keyword evidence="6" id="KW-0663">Pyridoxal phosphate</keyword>
<gene>
    <name evidence="8" type="primary">lysN_3</name>
    <name evidence="8" type="ORF">Pmgp_03578</name>
</gene>
<comment type="subunit">
    <text evidence="3">Homodimer.</text>
</comment>
<evidence type="ECO:0000313" key="9">
    <source>
        <dbReference type="Proteomes" id="UP000297597"/>
    </source>
</evidence>
<dbReference type="Pfam" id="PF00155">
    <property type="entry name" value="Aminotran_1_2"/>
    <property type="match status" value="1"/>
</dbReference>
<feature type="domain" description="Aminotransferase class I/classII large" evidence="7">
    <location>
        <begin position="43"/>
        <end position="384"/>
    </location>
</feature>
<accession>A0A4Y7RIM7</accession>
<dbReference type="GO" id="GO:0047536">
    <property type="term" value="F:2-aminoadipate transaminase activity"/>
    <property type="evidence" value="ECO:0007669"/>
    <property type="project" value="UniProtKB-EC"/>
</dbReference>
<dbReference type="EMBL" id="QFFZ01000073">
    <property type="protein sequence ID" value="TEB08845.1"/>
    <property type="molecule type" value="Genomic_DNA"/>
</dbReference>
<dbReference type="OrthoDB" id="9808770at2"/>
<name>A0A4Y7RIM7_9FIRM</name>
<dbReference type="RefSeq" id="WP_134215855.1">
    <property type="nucleotide sequence ID" value="NZ_QFFZ01000073.1"/>
</dbReference>